<reference evidence="2" key="1">
    <citation type="journal article" date="2019" name="BMC Genomics">
        <title>A new reference genome for Sorghum bicolor reveals high levels of sequence similarity between sweet and grain genotypes: implications for the genetics of sugar metabolism.</title>
        <authorList>
            <person name="Cooper E.A."/>
            <person name="Brenton Z.W."/>
            <person name="Flinn B.S."/>
            <person name="Jenkins J."/>
            <person name="Shu S."/>
            <person name="Flowers D."/>
            <person name="Luo F."/>
            <person name="Wang Y."/>
            <person name="Xia P."/>
            <person name="Barry K."/>
            <person name="Daum C."/>
            <person name="Lipzen A."/>
            <person name="Yoshinaga Y."/>
            <person name="Schmutz J."/>
            <person name="Saski C."/>
            <person name="Vermerris W."/>
            <person name="Kresovich S."/>
        </authorList>
    </citation>
    <scope>NUCLEOTIDE SEQUENCE</scope>
</reference>
<evidence type="ECO:0000256" key="1">
    <source>
        <dbReference type="SAM" id="MobiDB-lite"/>
    </source>
</evidence>
<accession>A0A921QVD5</accession>
<sequence>MDQRGEEDHNSQLDSSDHRRKSTAAAVPDDVHGELTDQRNDGGFEAETAGVIKEEQVEMAEVEASAPLFAHPFSLLQPLLRACAGCLVGLHGYCSYNNDSKPAAAAIAESSTPQEGEAGGGGDDDDKAAAGSSEVATPVLAARRPPTQPGPPEEGSGGHGGSHN</sequence>
<protein>
    <submittedName>
        <fullName evidence="2">Uncharacterized protein</fullName>
    </submittedName>
</protein>
<reference evidence="2" key="2">
    <citation type="submission" date="2020-10" db="EMBL/GenBank/DDBJ databases">
        <authorList>
            <person name="Cooper E.A."/>
            <person name="Brenton Z.W."/>
            <person name="Flinn B.S."/>
            <person name="Jenkins J."/>
            <person name="Shu S."/>
            <person name="Flowers D."/>
            <person name="Luo F."/>
            <person name="Wang Y."/>
            <person name="Xia P."/>
            <person name="Barry K."/>
            <person name="Daum C."/>
            <person name="Lipzen A."/>
            <person name="Yoshinaga Y."/>
            <person name="Schmutz J."/>
            <person name="Saski C."/>
            <person name="Vermerris W."/>
            <person name="Kresovich S."/>
        </authorList>
    </citation>
    <scope>NUCLEOTIDE SEQUENCE</scope>
</reference>
<dbReference type="AlphaFoldDB" id="A0A921QVD5"/>
<dbReference type="EMBL" id="CM027685">
    <property type="protein sequence ID" value="KAG0527707.1"/>
    <property type="molecule type" value="Genomic_DNA"/>
</dbReference>
<proteinExistence type="predicted"/>
<comment type="caution">
    <text evidence="2">The sequence shown here is derived from an EMBL/GenBank/DDBJ whole genome shotgun (WGS) entry which is preliminary data.</text>
</comment>
<feature type="region of interest" description="Disordered" evidence="1">
    <location>
        <begin position="103"/>
        <end position="164"/>
    </location>
</feature>
<feature type="region of interest" description="Disordered" evidence="1">
    <location>
        <begin position="1"/>
        <end position="47"/>
    </location>
</feature>
<evidence type="ECO:0000313" key="2">
    <source>
        <dbReference type="EMBL" id="KAG0527707.1"/>
    </source>
</evidence>
<evidence type="ECO:0000313" key="3">
    <source>
        <dbReference type="Proteomes" id="UP000807115"/>
    </source>
</evidence>
<name>A0A921QVD5_SORBI</name>
<feature type="compositionally biased region" description="Basic and acidic residues" evidence="1">
    <location>
        <begin position="1"/>
        <end position="17"/>
    </location>
</feature>
<feature type="compositionally biased region" description="Basic and acidic residues" evidence="1">
    <location>
        <begin position="29"/>
        <end position="42"/>
    </location>
</feature>
<dbReference type="Proteomes" id="UP000807115">
    <property type="component" value="Chromosome 6"/>
</dbReference>
<gene>
    <name evidence="2" type="ORF">BDA96_06G256100</name>
</gene>
<dbReference type="EMBL" id="CM027685">
    <property type="protein sequence ID" value="KAG0527706.1"/>
    <property type="molecule type" value="Genomic_DNA"/>
</dbReference>
<feature type="compositionally biased region" description="Gly residues" evidence="1">
    <location>
        <begin position="155"/>
        <end position="164"/>
    </location>
</feature>
<organism evidence="2 3">
    <name type="scientific">Sorghum bicolor</name>
    <name type="common">Sorghum</name>
    <name type="synonym">Sorghum vulgare</name>
    <dbReference type="NCBI Taxonomy" id="4558"/>
    <lineage>
        <taxon>Eukaryota</taxon>
        <taxon>Viridiplantae</taxon>
        <taxon>Streptophyta</taxon>
        <taxon>Embryophyta</taxon>
        <taxon>Tracheophyta</taxon>
        <taxon>Spermatophyta</taxon>
        <taxon>Magnoliopsida</taxon>
        <taxon>Liliopsida</taxon>
        <taxon>Poales</taxon>
        <taxon>Poaceae</taxon>
        <taxon>PACMAD clade</taxon>
        <taxon>Panicoideae</taxon>
        <taxon>Andropogonodae</taxon>
        <taxon>Andropogoneae</taxon>
        <taxon>Sorghinae</taxon>
        <taxon>Sorghum</taxon>
    </lineage>
</organism>